<keyword evidence="3" id="KW-1185">Reference proteome</keyword>
<evidence type="ECO:0000313" key="3">
    <source>
        <dbReference type="Proteomes" id="UP000198694"/>
    </source>
</evidence>
<dbReference type="PANTHER" id="PTHR37507">
    <property type="entry name" value="SPORULATION PROTEIN YDCC"/>
    <property type="match status" value="1"/>
</dbReference>
<dbReference type="InterPro" id="IPR052944">
    <property type="entry name" value="Sporulation_related"/>
</dbReference>
<protein>
    <submittedName>
        <fullName evidence="2">Outer membrane lipoprotein-sorting protein</fullName>
    </submittedName>
</protein>
<dbReference type="OrthoDB" id="9785380at2"/>
<organism evidence="2 3">
    <name type="scientific">Sediminibacillus albus</name>
    <dbReference type="NCBI Taxonomy" id="407036"/>
    <lineage>
        <taxon>Bacteria</taxon>
        <taxon>Bacillati</taxon>
        <taxon>Bacillota</taxon>
        <taxon>Bacilli</taxon>
        <taxon>Bacillales</taxon>
        <taxon>Bacillaceae</taxon>
        <taxon>Sediminibacillus</taxon>
    </lineage>
</organism>
<dbReference type="SUPFAM" id="SSF89392">
    <property type="entry name" value="Prokaryotic lipoproteins and lipoprotein localization factors"/>
    <property type="match status" value="1"/>
</dbReference>
<evidence type="ECO:0000256" key="1">
    <source>
        <dbReference type="SAM" id="SignalP"/>
    </source>
</evidence>
<keyword evidence="2" id="KW-0449">Lipoprotein</keyword>
<sequence length="340" mass="38298">MRKKFGLGVILLLVLVLAACGEKSKEDVADKLAGNLEKMNGYKVEASMSLQTGEESQTYDIEVSHKKKDFYRVLLKNEQDEKGSQIILKNEDGVFVLTPALNKSFKFQSEWPNNSSQPYLYQSLVKDIIEDKEADFKATENYYVFETKTNYQNNNNLPYQQIYFDKKAYTPVMVKVLDKDKNPLVEVQFSSFELDPEFASDTFEIEKNMTSGTLGIPVMAEEETNSELEVFYPLERAGAELIEKKEVDTENGKRVILTFAGEKNFTLVQEKADAFPASALVPEQVNGEMVNLGFTMGALTEAALEWHHNGNSYYLASEDLTKAELIEVASSVSVTGEEVK</sequence>
<dbReference type="Proteomes" id="UP000198694">
    <property type="component" value="Unassembled WGS sequence"/>
</dbReference>
<dbReference type="RefSeq" id="WP_093215250.1">
    <property type="nucleotide sequence ID" value="NZ_FNFL01000004.1"/>
</dbReference>
<evidence type="ECO:0000313" key="2">
    <source>
        <dbReference type="EMBL" id="SDK31116.1"/>
    </source>
</evidence>
<reference evidence="2 3" key="1">
    <citation type="submission" date="2016-10" db="EMBL/GenBank/DDBJ databases">
        <authorList>
            <person name="de Groot N.N."/>
        </authorList>
    </citation>
    <scope>NUCLEOTIDE SEQUENCE [LARGE SCALE GENOMIC DNA]</scope>
    <source>
        <strain evidence="2 3">CGMCC 1.6502</strain>
    </source>
</reference>
<accession>A0A1G9AUX9</accession>
<gene>
    <name evidence="2" type="ORF">SAMN05216243_2741</name>
</gene>
<dbReference type="Gene3D" id="2.50.20.10">
    <property type="entry name" value="Lipoprotein localisation LolA/LolB/LppX"/>
    <property type="match status" value="1"/>
</dbReference>
<feature type="signal peptide" evidence="1">
    <location>
        <begin position="1"/>
        <end position="18"/>
    </location>
</feature>
<keyword evidence="1" id="KW-0732">Signal</keyword>
<dbReference type="EMBL" id="FNFL01000004">
    <property type="protein sequence ID" value="SDK31116.1"/>
    <property type="molecule type" value="Genomic_DNA"/>
</dbReference>
<name>A0A1G9AUX9_9BACI</name>
<dbReference type="AlphaFoldDB" id="A0A1G9AUX9"/>
<dbReference type="InterPro" id="IPR029046">
    <property type="entry name" value="LolA/LolB/LppX"/>
</dbReference>
<proteinExistence type="predicted"/>
<feature type="chain" id="PRO_5039581195" evidence="1">
    <location>
        <begin position="19"/>
        <end position="340"/>
    </location>
</feature>
<dbReference type="PROSITE" id="PS51257">
    <property type="entry name" value="PROKAR_LIPOPROTEIN"/>
    <property type="match status" value="1"/>
</dbReference>
<dbReference type="STRING" id="407036.SAMN05216243_2741"/>
<dbReference type="PANTHER" id="PTHR37507:SF2">
    <property type="entry name" value="SPORULATION PROTEIN YDCC"/>
    <property type="match status" value="1"/>
</dbReference>